<dbReference type="Proteomes" id="UP000286806">
    <property type="component" value="Unassembled WGS sequence"/>
</dbReference>
<dbReference type="EMBL" id="BGOW01000013">
    <property type="protein sequence ID" value="GBL45524.1"/>
    <property type="molecule type" value="Genomic_DNA"/>
</dbReference>
<accession>A0A401JD63</accession>
<keyword evidence="2" id="KW-1185">Reference proteome</keyword>
<name>A0A401JD63_9PROT</name>
<reference evidence="1 2" key="1">
    <citation type="journal article" date="2019" name="Front. Microbiol.">
        <title>Genomes of Neutrophilic Sulfur-Oxidizing Chemolithoautotrophs Representing 9 Proteobacterial Species From 8 Genera.</title>
        <authorList>
            <person name="Watanabe T."/>
            <person name="Kojima H."/>
            <person name="Umezawa K."/>
            <person name="Hori C."/>
            <person name="Takasuka T.E."/>
            <person name="Kato Y."/>
            <person name="Fukui M."/>
        </authorList>
    </citation>
    <scope>NUCLEOTIDE SEQUENCE [LARGE SCALE GENOMIC DNA]</scope>
    <source>
        <strain evidence="1 2">TTN</strain>
    </source>
</reference>
<evidence type="ECO:0000313" key="1">
    <source>
        <dbReference type="EMBL" id="GBL45524.1"/>
    </source>
</evidence>
<protein>
    <submittedName>
        <fullName evidence="1">Uncharacterized protein</fullName>
    </submittedName>
</protein>
<dbReference type="AlphaFoldDB" id="A0A401JD63"/>
<organism evidence="1 2">
    <name type="scientific">Sulfuriferula multivorans</name>
    <dbReference type="NCBI Taxonomy" id="1559896"/>
    <lineage>
        <taxon>Bacteria</taxon>
        <taxon>Pseudomonadati</taxon>
        <taxon>Pseudomonadota</taxon>
        <taxon>Betaproteobacteria</taxon>
        <taxon>Nitrosomonadales</taxon>
        <taxon>Sulfuricellaceae</taxon>
        <taxon>Sulfuriferula</taxon>
    </lineage>
</organism>
<evidence type="ECO:0000313" key="2">
    <source>
        <dbReference type="Proteomes" id="UP000286806"/>
    </source>
</evidence>
<sequence>MFEPIDTGAFAPVFVYQDRMNMHQPKTMDELIDLVHQAVYEVDELRACIEDEPEEMERYLPFIDQLDVQLRKLFDDMTAGRYSCPAQTDLDFMPLVQKWGRDIPFKPLLVAINQAHRNGFRS</sequence>
<proteinExistence type="predicted"/>
<gene>
    <name evidence="1" type="ORF">SFMTTN_1334</name>
</gene>
<comment type="caution">
    <text evidence="1">The sequence shown here is derived from an EMBL/GenBank/DDBJ whole genome shotgun (WGS) entry which is preliminary data.</text>
</comment>